<dbReference type="Proteomes" id="UP000094487">
    <property type="component" value="Unassembled WGS sequence"/>
</dbReference>
<dbReference type="EMBL" id="MDDS01000003">
    <property type="protein sequence ID" value="ODP39693.1"/>
    <property type="molecule type" value="Genomic_DNA"/>
</dbReference>
<comment type="caution">
    <text evidence="1">The sequence shown here is derived from an EMBL/GenBank/DDBJ whole genome shotgun (WGS) entry which is preliminary data.</text>
</comment>
<evidence type="ECO:0000313" key="1">
    <source>
        <dbReference type="EMBL" id="ODP39693.1"/>
    </source>
</evidence>
<dbReference type="Gene3D" id="3.40.50.300">
    <property type="entry name" value="P-loop containing nucleotide triphosphate hydrolases"/>
    <property type="match status" value="1"/>
</dbReference>
<dbReference type="InterPro" id="IPR027417">
    <property type="entry name" value="P-loop_NTPase"/>
</dbReference>
<dbReference type="SUPFAM" id="SSF52540">
    <property type="entry name" value="P-loop containing nucleoside triphosphate hydrolases"/>
    <property type="match status" value="1"/>
</dbReference>
<reference evidence="1 2" key="1">
    <citation type="submission" date="2016-08" db="EMBL/GenBank/DDBJ databases">
        <title>Draft genome of the agarase producing Sphingomonas sp. MCT13.</title>
        <authorList>
            <person name="D'Andrea M.M."/>
            <person name="Rossolini G.M."/>
            <person name="Thaller M.C."/>
        </authorList>
    </citation>
    <scope>NUCLEOTIDE SEQUENCE [LARGE SCALE GENOMIC DNA]</scope>
    <source>
        <strain evidence="1 2">MCT13</strain>
    </source>
</reference>
<evidence type="ECO:0008006" key="3">
    <source>
        <dbReference type="Google" id="ProtNLM"/>
    </source>
</evidence>
<organism evidence="1 2">
    <name type="scientific">Sphingomonas turrisvirgatae</name>
    <dbReference type="NCBI Taxonomy" id="1888892"/>
    <lineage>
        <taxon>Bacteria</taxon>
        <taxon>Pseudomonadati</taxon>
        <taxon>Pseudomonadota</taxon>
        <taxon>Alphaproteobacteria</taxon>
        <taxon>Sphingomonadales</taxon>
        <taxon>Sphingomonadaceae</taxon>
        <taxon>Sphingomonas</taxon>
    </lineage>
</organism>
<accession>A0A1E3M146</accession>
<protein>
    <recommendedName>
        <fullName evidence="3">ATPase AAA-type core domain-containing protein</fullName>
    </recommendedName>
</protein>
<gene>
    <name evidence="1" type="ORF">BFL28_08665</name>
</gene>
<dbReference type="RefSeq" id="WP_069318650.1">
    <property type="nucleotide sequence ID" value="NZ_MDDS01000003.1"/>
</dbReference>
<dbReference type="STRING" id="1888892.BFL28_08665"/>
<dbReference type="OrthoDB" id="5297432at2"/>
<keyword evidence="2" id="KW-1185">Reference proteome</keyword>
<evidence type="ECO:0000313" key="2">
    <source>
        <dbReference type="Proteomes" id="UP000094487"/>
    </source>
</evidence>
<proteinExistence type="predicted"/>
<sequence length="296" mass="31261">MNAAAPDGGPLAVGLPAQRPFEGPASVLVAQGFTPDAMPLGLDAALPLCGGGDRIRRRLTADLGFGWQSSLRGVIDRAVLRQEATGADWLTLPPLMLSGPAGVGRTHVARRIASQAELPHVGVTVGGAFGIEQLQPTACGPDMILPSAPVLAMAVSRCANPIVSVCGIDDLDAAGQTDLARMIDSATAERWVDYACGATVDLRHVNWMIQVQEPAALTPTLLRLLEPVPLRFPEGQDVPLHLVEILAEAAVDRGVVDRVGALAEDGLAYLARFRGERSVARIYADACQWLDAQFEQ</sequence>
<dbReference type="AlphaFoldDB" id="A0A1E3M146"/>
<name>A0A1E3M146_9SPHN</name>